<evidence type="ECO:0000256" key="7">
    <source>
        <dbReference type="ARBA" id="ARBA00022833"/>
    </source>
</evidence>
<evidence type="ECO:0000256" key="6">
    <source>
        <dbReference type="ARBA" id="ARBA00022801"/>
    </source>
</evidence>
<keyword evidence="13" id="KW-1185">Reference proteome</keyword>
<dbReference type="GO" id="GO:0005507">
    <property type="term" value="F:copper ion binding"/>
    <property type="evidence" value="ECO:0007669"/>
    <property type="project" value="TreeGrafter"/>
</dbReference>
<dbReference type="SUPFAM" id="SSF64438">
    <property type="entry name" value="CNF1/YfiH-like putative cysteine hydrolases"/>
    <property type="match status" value="1"/>
</dbReference>
<evidence type="ECO:0000256" key="11">
    <source>
        <dbReference type="RuleBase" id="RU361274"/>
    </source>
</evidence>
<protein>
    <recommendedName>
        <fullName evidence="11">Purine nucleoside phosphorylase</fullName>
    </recommendedName>
</protein>
<gene>
    <name evidence="12" type="ORF">APZ18_06630</name>
</gene>
<comment type="catalytic activity">
    <reaction evidence="10">
        <text>S-methyl-5'-thioadenosine + phosphate = 5-(methylsulfanyl)-alpha-D-ribose 1-phosphate + adenine</text>
        <dbReference type="Rhea" id="RHEA:11852"/>
        <dbReference type="ChEBI" id="CHEBI:16708"/>
        <dbReference type="ChEBI" id="CHEBI:17509"/>
        <dbReference type="ChEBI" id="CHEBI:43474"/>
        <dbReference type="ChEBI" id="CHEBI:58533"/>
        <dbReference type="EC" id="2.4.2.28"/>
    </reaction>
    <physiologicalReaction direction="left-to-right" evidence="10">
        <dbReference type="Rhea" id="RHEA:11853"/>
    </physiologicalReaction>
</comment>
<dbReference type="Gene3D" id="3.60.140.10">
    <property type="entry name" value="CNF1/YfiH-like putative cysteine hydrolases"/>
    <property type="match status" value="1"/>
</dbReference>
<dbReference type="PANTHER" id="PTHR30616:SF2">
    <property type="entry name" value="PURINE NUCLEOSIDE PHOSPHORYLASE LACC1"/>
    <property type="match status" value="1"/>
</dbReference>
<dbReference type="Pfam" id="PF02578">
    <property type="entry name" value="Cu-oxidase_4"/>
    <property type="match status" value="1"/>
</dbReference>
<sequence>MVEKYKEKVEYMIKRREMSSKECYCEVNKGVPMIRFRCLDGYDFVSLAFSTRLGGVTDKDYLSSLNFGWDRGDKEENVRENYRRMCKALGTDYKKLILSDQVHGDKIEYVDERYAAGEKIEKKLKGVDGMVTDKKGLTLATSFADCVPLFFIDTVGKVIGSSHSGWRGTVARIGQKTIKKMAEQFGSRPEDIICIIGPSICRKCYEVSEDVAIEFIKEFGRNGIAENIVMRKPETEDKFLLNLWEANRVQLSDAGVPDKNIHISGICTCCNPDILYSHRASRGKRGNLNGFIRLT</sequence>
<dbReference type="InterPro" id="IPR038371">
    <property type="entry name" value="Cu_polyphenol_OxRdtase_sf"/>
</dbReference>
<dbReference type="Proteomes" id="UP000050833">
    <property type="component" value="Unassembled WGS sequence"/>
</dbReference>
<dbReference type="AlphaFoldDB" id="A0AAW3JX86"/>
<dbReference type="GO" id="GO:0017061">
    <property type="term" value="F:S-methyl-5-thioadenosine phosphorylase activity"/>
    <property type="evidence" value="ECO:0007669"/>
    <property type="project" value="UniProtKB-EC"/>
</dbReference>
<evidence type="ECO:0000256" key="2">
    <source>
        <dbReference type="ARBA" id="ARBA00003215"/>
    </source>
</evidence>
<keyword evidence="5" id="KW-0479">Metal-binding</keyword>
<proteinExistence type="inferred from homology"/>
<evidence type="ECO:0000256" key="4">
    <source>
        <dbReference type="ARBA" id="ARBA00022679"/>
    </source>
</evidence>
<keyword evidence="7" id="KW-0862">Zinc</keyword>
<evidence type="ECO:0000256" key="10">
    <source>
        <dbReference type="ARBA" id="ARBA00049893"/>
    </source>
</evidence>
<comment type="caution">
    <text evidence="12">The sequence shown here is derived from an EMBL/GenBank/DDBJ whole genome shotgun (WGS) entry which is preliminary data.</text>
</comment>
<keyword evidence="4" id="KW-0808">Transferase</keyword>
<dbReference type="InterPro" id="IPR011324">
    <property type="entry name" value="Cytotoxic_necrot_fac-like_cat"/>
</dbReference>
<comment type="catalytic activity">
    <reaction evidence="9">
        <text>adenosine + phosphate = alpha-D-ribose 1-phosphate + adenine</text>
        <dbReference type="Rhea" id="RHEA:27642"/>
        <dbReference type="ChEBI" id="CHEBI:16335"/>
        <dbReference type="ChEBI" id="CHEBI:16708"/>
        <dbReference type="ChEBI" id="CHEBI:43474"/>
        <dbReference type="ChEBI" id="CHEBI:57720"/>
        <dbReference type="EC" id="2.4.2.1"/>
    </reaction>
    <physiologicalReaction direction="left-to-right" evidence="9">
        <dbReference type="Rhea" id="RHEA:27643"/>
    </physiologicalReaction>
</comment>
<dbReference type="InterPro" id="IPR003730">
    <property type="entry name" value="Cu_polyphenol_OxRdtase"/>
</dbReference>
<comment type="catalytic activity">
    <reaction evidence="8">
        <text>adenosine + H2O + H(+) = inosine + NH4(+)</text>
        <dbReference type="Rhea" id="RHEA:24408"/>
        <dbReference type="ChEBI" id="CHEBI:15377"/>
        <dbReference type="ChEBI" id="CHEBI:15378"/>
        <dbReference type="ChEBI" id="CHEBI:16335"/>
        <dbReference type="ChEBI" id="CHEBI:17596"/>
        <dbReference type="ChEBI" id="CHEBI:28938"/>
        <dbReference type="EC" id="3.5.4.4"/>
    </reaction>
    <physiologicalReaction direction="left-to-right" evidence="8">
        <dbReference type="Rhea" id="RHEA:24409"/>
    </physiologicalReaction>
</comment>
<evidence type="ECO:0000256" key="8">
    <source>
        <dbReference type="ARBA" id="ARBA00047989"/>
    </source>
</evidence>
<evidence type="ECO:0000313" key="13">
    <source>
        <dbReference type="Proteomes" id="UP000050833"/>
    </source>
</evidence>
<evidence type="ECO:0000256" key="5">
    <source>
        <dbReference type="ARBA" id="ARBA00022723"/>
    </source>
</evidence>
<evidence type="ECO:0000256" key="1">
    <source>
        <dbReference type="ARBA" id="ARBA00000553"/>
    </source>
</evidence>
<name>A0AAW3JX86_9FIRM</name>
<dbReference type="EMBL" id="LLKB01000001">
    <property type="protein sequence ID" value="KQC86829.1"/>
    <property type="molecule type" value="Genomic_DNA"/>
</dbReference>
<comment type="similarity">
    <text evidence="3 11">Belongs to the purine nucleoside phosphorylase YfiH/LACC1 family.</text>
</comment>
<reference evidence="12 13" key="1">
    <citation type="submission" date="2015-10" db="EMBL/GenBank/DDBJ databases">
        <title>Butyribacter intestini gen. nov., sp. nov., a butyric acid-producing bacterium of the family Lachnospiraceae isolated from the human faeces.</title>
        <authorList>
            <person name="Zou Y."/>
            <person name="Xue W."/>
            <person name="Luo G."/>
            <person name="Lv M."/>
        </authorList>
    </citation>
    <scope>NUCLEOTIDE SEQUENCE [LARGE SCALE GENOMIC DNA]</scope>
    <source>
        <strain evidence="12 13">TF01-11</strain>
    </source>
</reference>
<evidence type="ECO:0000313" key="12">
    <source>
        <dbReference type="EMBL" id="KQC86829.1"/>
    </source>
</evidence>
<accession>A0AAW3JX86</accession>
<comment type="catalytic activity">
    <reaction evidence="1">
        <text>inosine + phosphate = alpha-D-ribose 1-phosphate + hypoxanthine</text>
        <dbReference type="Rhea" id="RHEA:27646"/>
        <dbReference type="ChEBI" id="CHEBI:17368"/>
        <dbReference type="ChEBI" id="CHEBI:17596"/>
        <dbReference type="ChEBI" id="CHEBI:43474"/>
        <dbReference type="ChEBI" id="CHEBI:57720"/>
        <dbReference type="EC" id="2.4.2.1"/>
    </reaction>
    <physiologicalReaction direction="left-to-right" evidence="1">
        <dbReference type="Rhea" id="RHEA:27647"/>
    </physiologicalReaction>
</comment>
<keyword evidence="6" id="KW-0378">Hydrolase</keyword>
<comment type="function">
    <text evidence="2">Purine nucleoside enzyme that catalyzes the phosphorolysis of adenosine and inosine nucleosides, yielding D-ribose 1-phosphate and the respective free bases, adenine and hypoxanthine. Also catalyzes the phosphorolysis of S-methyl-5'-thioadenosine into adenine and S-methyl-5-thio-alpha-D-ribose 1-phosphate. Also has adenosine deaminase activity.</text>
</comment>
<dbReference type="CDD" id="cd16833">
    <property type="entry name" value="YfiH"/>
    <property type="match status" value="1"/>
</dbReference>
<dbReference type="NCBIfam" id="TIGR00726">
    <property type="entry name" value="peptidoglycan editing factor PgeF"/>
    <property type="match status" value="1"/>
</dbReference>
<organism evidence="12 13">
    <name type="scientific">Butyribacter intestini</name>
    <dbReference type="NCBI Taxonomy" id="1703332"/>
    <lineage>
        <taxon>Bacteria</taxon>
        <taxon>Bacillati</taxon>
        <taxon>Bacillota</taxon>
        <taxon>Clostridia</taxon>
        <taxon>Lachnospirales</taxon>
        <taxon>Lachnospiraceae</taxon>
        <taxon>Butyribacter</taxon>
    </lineage>
</organism>
<dbReference type="RefSeq" id="WP_055942831.1">
    <property type="nucleotide sequence ID" value="NZ_JAQDCV010000004.1"/>
</dbReference>
<dbReference type="GO" id="GO:0016787">
    <property type="term" value="F:hydrolase activity"/>
    <property type="evidence" value="ECO:0007669"/>
    <property type="project" value="UniProtKB-KW"/>
</dbReference>
<evidence type="ECO:0000256" key="9">
    <source>
        <dbReference type="ARBA" id="ARBA00048968"/>
    </source>
</evidence>
<dbReference type="PANTHER" id="PTHR30616">
    <property type="entry name" value="UNCHARACTERIZED PROTEIN YFIH"/>
    <property type="match status" value="1"/>
</dbReference>
<evidence type="ECO:0000256" key="3">
    <source>
        <dbReference type="ARBA" id="ARBA00007353"/>
    </source>
</evidence>